<proteinExistence type="predicted"/>
<name>A0A817R6E9_9BILA</name>
<dbReference type="AlphaFoldDB" id="A0A817R6E9"/>
<comment type="caution">
    <text evidence="1">The sequence shown here is derived from an EMBL/GenBank/DDBJ whole genome shotgun (WGS) entry which is preliminary data.</text>
</comment>
<organism evidence="1 2">
    <name type="scientific">Rotaria socialis</name>
    <dbReference type="NCBI Taxonomy" id="392032"/>
    <lineage>
        <taxon>Eukaryota</taxon>
        <taxon>Metazoa</taxon>
        <taxon>Spiralia</taxon>
        <taxon>Gnathifera</taxon>
        <taxon>Rotifera</taxon>
        <taxon>Eurotatoria</taxon>
        <taxon>Bdelloidea</taxon>
        <taxon>Philodinida</taxon>
        <taxon>Philodinidae</taxon>
        <taxon>Rotaria</taxon>
    </lineage>
</organism>
<evidence type="ECO:0000313" key="1">
    <source>
        <dbReference type="EMBL" id="CAF3241055.1"/>
    </source>
</evidence>
<protein>
    <submittedName>
        <fullName evidence="1">Uncharacterized protein</fullName>
    </submittedName>
</protein>
<dbReference type="EMBL" id="CAJNYD010000281">
    <property type="protein sequence ID" value="CAF3241055.1"/>
    <property type="molecule type" value="Genomic_DNA"/>
</dbReference>
<accession>A0A817R6E9</accession>
<evidence type="ECO:0000313" key="2">
    <source>
        <dbReference type="Proteomes" id="UP000663833"/>
    </source>
</evidence>
<reference evidence="1" key="1">
    <citation type="submission" date="2021-02" db="EMBL/GenBank/DDBJ databases">
        <authorList>
            <person name="Nowell W R."/>
        </authorList>
    </citation>
    <scope>NUCLEOTIDE SEQUENCE</scope>
</reference>
<sequence length="530" mass="63904">MVKLILVKHYTCFIKEDSSNGLSKRRNEIGYPFQKLKYSIDDDKCQCQRCNTERRNQWPYKLSLSANLLWLLGEDFHSINYDKAKAFEATLISQYLRDHQAFWNYITEVCVHSGEHGLQLFEAFKNRSFDKVFVHDRMTNRPRRYIPQTNRTKTLEKLYTNKSFRYKIQSYRLYYFQFEINYKQESKSMELKMIEHNLPAKTNNGLVRKKNQLTVDKWKVSSSKNLPNYRKLPAHVFIRQLSNAIPSDHQKIRHWLSNRALFNFIREHTILKFHLSQLQIEQDYWQHLIQMVTPAIQWLSEMPKNITKHNSINWDYPRSQRNLQHRQQLINNKIREAEYRLNKHLEEKNHYYGIAKEYIINFSVDTMDIAISTLIDHDLKKSKQFFDNKKSILPFDIREVELVKQFYSLNPNEQQKCFAQQIWRKHSRYNKRKITFTLKPWLQSNFTFEKKPQSTLQTKPSYQTDTIKIKSEYNIISYDIQTDHITENIEFATNTTKTNETNIKQIIQTRIQNIERRAEQILKMASKNEP</sequence>
<gene>
    <name evidence="1" type="ORF">LUA448_LOCUS4261</name>
</gene>
<dbReference type="Proteomes" id="UP000663833">
    <property type="component" value="Unassembled WGS sequence"/>
</dbReference>